<evidence type="ECO:0000313" key="4">
    <source>
        <dbReference type="EMBL" id="STQ43861.1"/>
    </source>
</evidence>
<feature type="domain" description="Bacterial Ig-like" evidence="2">
    <location>
        <begin position="599"/>
        <end position="691"/>
    </location>
</feature>
<feature type="domain" description="Bacterial Ig-like" evidence="2">
    <location>
        <begin position="316"/>
        <end position="392"/>
    </location>
</feature>
<feature type="domain" description="Bacterial Ig-like" evidence="2">
    <location>
        <begin position="413"/>
        <end position="491"/>
    </location>
</feature>
<feature type="domain" description="Bacterial Ig-like" evidence="2">
    <location>
        <begin position="513"/>
        <end position="589"/>
    </location>
</feature>
<feature type="domain" description="Bacterial Ig-like" evidence="2">
    <location>
        <begin position="710"/>
        <end position="790"/>
    </location>
</feature>
<feature type="compositionally biased region" description="Polar residues" evidence="1">
    <location>
        <begin position="594"/>
        <end position="621"/>
    </location>
</feature>
<dbReference type="InterPro" id="IPR048051">
    <property type="entry name" value="BapA-like_prefix-like"/>
</dbReference>
<feature type="region of interest" description="Disordered" evidence="1">
    <location>
        <begin position="307"/>
        <end position="384"/>
    </location>
</feature>
<evidence type="ECO:0000313" key="5">
    <source>
        <dbReference type="Proteomes" id="UP000254304"/>
    </source>
</evidence>
<dbReference type="InterPro" id="IPR044016">
    <property type="entry name" value="Big_13"/>
</dbReference>
<gene>
    <name evidence="4" type="ORF">NCTC12157_01561</name>
</gene>
<dbReference type="EMBL" id="UGGO01000001">
    <property type="protein sequence ID" value="STQ43861.1"/>
    <property type="molecule type" value="Genomic_DNA"/>
</dbReference>
<evidence type="ECO:0000256" key="1">
    <source>
        <dbReference type="SAM" id="MobiDB-lite"/>
    </source>
</evidence>
<dbReference type="NCBIfam" id="NF033677">
    <property type="entry name" value="biofilm_BapA_N"/>
    <property type="match status" value="1"/>
</dbReference>
<organism evidence="4 5">
    <name type="scientific">Ewingella americana</name>
    <dbReference type="NCBI Taxonomy" id="41202"/>
    <lineage>
        <taxon>Bacteria</taxon>
        <taxon>Pseudomonadati</taxon>
        <taxon>Pseudomonadota</taxon>
        <taxon>Gammaproteobacteria</taxon>
        <taxon>Enterobacterales</taxon>
        <taxon>Yersiniaceae</taxon>
        <taxon>Ewingella</taxon>
    </lineage>
</organism>
<dbReference type="InterPro" id="IPR013783">
    <property type="entry name" value="Ig-like_fold"/>
</dbReference>
<protein>
    <recommendedName>
        <fullName evidence="6">BapA prefix-like domain-containing protein</fullName>
    </recommendedName>
</protein>
<feature type="domain" description="Biofilm-associated protein BapA-like prefix-like" evidence="3">
    <location>
        <begin position="22"/>
        <end position="141"/>
    </location>
</feature>
<reference evidence="4 5" key="1">
    <citation type="submission" date="2018-06" db="EMBL/GenBank/DDBJ databases">
        <authorList>
            <consortium name="Pathogen Informatics"/>
            <person name="Doyle S."/>
        </authorList>
    </citation>
    <scope>NUCLEOTIDE SEQUENCE [LARGE SCALE GENOMIC DNA]</scope>
    <source>
        <strain evidence="4 5">NCTC12157</strain>
    </source>
</reference>
<evidence type="ECO:0000259" key="2">
    <source>
        <dbReference type="Pfam" id="PF19077"/>
    </source>
</evidence>
<feature type="compositionally biased region" description="Polar residues" evidence="1">
    <location>
        <begin position="510"/>
        <end position="521"/>
    </location>
</feature>
<feature type="region of interest" description="Disordered" evidence="1">
    <location>
        <begin position="170"/>
        <end position="197"/>
    </location>
</feature>
<sequence length="829" mass="82460">MRLYLLWVQGAHSMAQQGNVIVDVLSRTNGSVISQVSGASQTVNLNQLSIVRVHATRAAVLSYERAGNDLILHMQDGSTVRYHSFFNTDSKGHHSELIFDDGVHPIEHATFVDTGVAPGSAVAVVPGYETVPDVGALLLDGSNFDPAILGALLGVVALGAGIAIAASNSGGGGGGSSNNGGEPGQPGQPGGSDKTPTLTLATFAGDNVLNKAEVGDSQVFSGTTTNVTAGQTVTLTLNGKTYTTTTAADGSWSITLPAGDLQGLADGTYVANVSVTGTDGQTITKGVTIGVDTTAPGAATDVTLVNDANQPITGPTNDNSPTLSGKAEPGSTVTISDGGTVIGTVPVDGNGNWTFTPNPPLGDGDHSLTAEVTDPAGNTSPPSTPIAVVVDTTAPAGATDVTLVNDANQPITGATNDTTPTITGKAEAGSTVTVRDGDTVIGSTVADGNGNWSVTPTQPLGEGNHSITTEVTDPAGNSSGVSAPIAVEIDTTAPGAATDVTLVNDANEPITGSTNDNTPTLSGKAEPGSTVTVSDGGTVIGTAPVDGNGNWTFTPNPPLGDGDHSLTVVVTDPAGNSSPPTTPIAVVVDASSPSPATDVQITDGENTPIGTNGSTNDTKPTISGKAEADSAITIRDGDTVLGTVKADGSGNWSLTLDQPLSEGPHSITTEVTDAAGNSSGVSTPIVVNIDTIPPAAATAVEILNGDGLPVDGITNDTTPTVSGKAEAGSKVIVRDGNTIVGSAIADENGNWSVTLQDPLSEGPHGLTTEVRDAAGNSSGISAPIAVEIDTTAPGAATDVKLVNNDDLPIDGATNDTTPTSAARLKWAAR</sequence>
<dbReference type="Gene3D" id="3.30.420.430">
    <property type="match status" value="5"/>
</dbReference>
<dbReference type="Proteomes" id="UP000254304">
    <property type="component" value="Unassembled WGS sequence"/>
</dbReference>
<dbReference type="NCBIfam" id="NF033510">
    <property type="entry name" value="Ca_tandemer"/>
    <property type="match status" value="6"/>
</dbReference>
<dbReference type="Pfam" id="PF22783">
    <property type="entry name" value="BapA_N"/>
    <property type="match status" value="1"/>
</dbReference>
<feature type="compositionally biased region" description="Gly residues" evidence="1">
    <location>
        <begin position="170"/>
        <end position="190"/>
    </location>
</feature>
<feature type="region of interest" description="Disordered" evidence="1">
    <location>
        <begin position="594"/>
        <end position="624"/>
    </location>
</feature>
<accession>A0A377N8K0</accession>
<feature type="region of interest" description="Disordered" evidence="1">
    <location>
        <begin position="506"/>
        <end position="535"/>
    </location>
</feature>
<dbReference type="Pfam" id="PF19077">
    <property type="entry name" value="Big_13"/>
    <property type="match status" value="5"/>
</dbReference>
<dbReference type="Gene3D" id="2.60.40.10">
    <property type="entry name" value="Immunoglobulins"/>
    <property type="match status" value="1"/>
</dbReference>
<name>A0A377N8K0_9GAMM</name>
<dbReference type="AlphaFoldDB" id="A0A377N8K0"/>
<proteinExistence type="predicted"/>
<evidence type="ECO:0000259" key="3">
    <source>
        <dbReference type="Pfam" id="PF22783"/>
    </source>
</evidence>
<feature type="compositionally biased region" description="Polar residues" evidence="1">
    <location>
        <begin position="307"/>
        <end position="323"/>
    </location>
</feature>
<evidence type="ECO:0008006" key="6">
    <source>
        <dbReference type="Google" id="ProtNLM"/>
    </source>
</evidence>